<accession>A0A330M5E5</accession>
<proteinExistence type="predicted"/>
<dbReference type="Proteomes" id="UP000250123">
    <property type="component" value="Chromosome SHEWBE"/>
</dbReference>
<dbReference type="AlphaFoldDB" id="A0A330M5E5"/>
<sequence>MTIPAATTTPPNESGQLTLSYNCILAMKDFGPSNYQTKKGYRN</sequence>
<reference evidence="2" key="1">
    <citation type="submission" date="2018-06" db="EMBL/GenBank/DDBJ databases">
        <authorList>
            <person name="Cea G.-C."/>
            <person name="William W."/>
        </authorList>
    </citation>
    <scope>NUCLEOTIDE SEQUENCE [LARGE SCALE GENOMIC DNA]</scope>
    <source>
        <strain evidence="2">DB21MT-2</strain>
    </source>
</reference>
<dbReference type="KEGG" id="sbk:SHEWBE_3753"/>
<evidence type="ECO:0000313" key="1">
    <source>
        <dbReference type="EMBL" id="SQH77716.1"/>
    </source>
</evidence>
<dbReference type="EMBL" id="LS483452">
    <property type="protein sequence ID" value="SQH77716.1"/>
    <property type="molecule type" value="Genomic_DNA"/>
</dbReference>
<protein>
    <submittedName>
        <fullName evidence="1">Uncharacterized protein</fullName>
    </submittedName>
</protein>
<gene>
    <name evidence="1" type="ORF">SHEWBE_3753</name>
</gene>
<evidence type="ECO:0000313" key="2">
    <source>
        <dbReference type="Proteomes" id="UP000250123"/>
    </source>
</evidence>
<organism evidence="1 2">
    <name type="scientific">Shewanella benthica</name>
    <dbReference type="NCBI Taxonomy" id="43661"/>
    <lineage>
        <taxon>Bacteria</taxon>
        <taxon>Pseudomonadati</taxon>
        <taxon>Pseudomonadota</taxon>
        <taxon>Gammaproteobacteria</taxon>
        <taxon>Alteromonadales</taxon>
        <taxon>Shewanellaceae</taxon>
        <taxon>Shewanella</taxon>
    </lineage>
</organism>
<name>A0A330M5E5_9GAMM</name>